<evidence type="ECO:0000256" key="1">
    <source>
        <dbReference type="ARBA" id="ARBA00000632"/>
    </source>
</evidence>
<dbReference type="HAMAP" id="MF_04110">
    <property type="entry name" value="ENDOLYSIN_T4"/>
    <property type="match status" value="1"/>
</dbReference>
<dbReference type="OrthoDB" id="6338733at2759"/>
<sequence length="185" mass="20724">MSWQAISLNGIELIKAFETCKLQACLDTRGRWSIGYGHHGPDVTEETVIDEQLADELLEDDLLEAEQAVNELVHVMLTQEQFDALVSFTLDVGVENLKESALLKRLNQCDEKGVLIEFLRWVYCNDSVVSDLVARRKAERDLFASCRMLCTPKDIGTHELSEGVKISHYFAASNTASMVGIGIKF</sequence>
<dbReference type="GO" id="GO:0042742">
    <property type="term" value="P:defense response to bacterium"/>
    <property type="evidence" value="ECO:0007669"/>
    <property type="project" value="UniProtKB-KW"/>
</dbReference>
<dbReference type="EMBL" id="NCKU01000650">
    <property type="protein sequence ID" value="RWS14667.1"/>
    <property type="molecule type" value="Genomic_DNA"/>
</dbReference>
<keyword evidence="6" id="KW-0326">Glycosidase</keyword>
<dbReference type="PANTHER" id="PTHR38107:SF3">
    <property type="entry name" value="LYSOZYME RRRD-RELATED"/>
    <property type="match status" value="1"/>
</dbReference>
<evidence type="ECO:0000256" key="4">
    <source>
        <dbReference type="ARBA" id="ARBA00022801"/>
    </source>
</evidence>
<evidence type="ECO:0000313" key="10">
    <source>
        <dbReference type="Proteomes" id="UP000285301"/>
    </source>
</evidence>
<evidence type="ECO:0000313" key="7">
    <source>
        <dbReference type="EMBL" id="RWS14667.1"/>
    </source>
</evidence>
<dbReference type="AlphaFoldDB" id="A0A3S3SML5"/>
<dbReference type="SUPFAM" id="SSF53955">
    <property type="entry name" value="Lysozyme-like"/>
    <property type="match status" value="1"/>
</dbReference>
<dbReference type="InterPro" id="IPR034690">
    <property type="entry name" value="Endolysin_T4_type"/>
</dbReference>
<protein>
    <submittedName>
        <fullName evidence="9">Muraminidase-like protein</fullName>
    </submittedName>
</protein>
<dbReference type="PANTHER" id="PTHR38107">
    <property type="match status" value="1"/>
</dbReference>
<dbReference type="Pfam" id="PF00959">
    <property type="entry name" value="Phage_lysozyme"/>
    <property type="match status" value="1"/>
</dbReference>
<keyword evidence="5" id="KW-1035">Host cytoplasm</keyword>
<dbReference type="InterPro" id="IPR051018">
    <property type="entry name" value="Bacteriophage_GH24"/>
</dbReference>
<dbReference type="EMBL" id="NCKU01000096">
    <property type="protein sequence ID" value="RWS17315.1"/>
    <property type="molecule type" value="Genomic_DNA"/>
</dbReference>
<dbReference type="GO" id="GO:0003796">
    <property type="term" value="F:lysozyme activity"/>
    <property type="evidence" value="ECO:0007669"/>
    <property type="project" value="UniProtKB-EC"/>
</dbReference>
<keyword evidence="10" id="KW-1185">Reference proteome</keyword>
<keyword evidence="3" id="KW-0081">Bacteriolytic enzyme</keyword>
<reference evidence="9" key="2">
    <citation type="submission" date="2018-11" db="EMBL/GenBank/DDBJ databases">
        <title>Trombidioid mite genomics.</title>
        <authorList>
            <person name="Dong X."/>
        </authorList>
    </citation>
    <scope>NUCLEOTIDE SEQUENCE</scope>
    <source>
        <strain evidence="9">UoL-WK</strain>
    </source>
</reference>
<dbReference type="Gene3D" id="1.10.530.40">
    <property type="match status" value="1"/>
</dbReference>
<evidence type="ECO:0000256" key="2">
    <source>
        <dbReference type="ARBA" id="ARBA00022529"/>
    </source>
</evidence>
<dbReference type="GO" id="GO:0009253">
    <property type="term" value="P:peptidoglycan catabolic process"/>
    <property type="evidence" value="ECO:0007669"/>
    <property type="project" value="InterPro"/>
</dbReference>
<accession>A0A3S3SML5</accession>
<dbReference type="GO" id="GO:0016998">
    <property type="term" value="P:cell wall macromolecule catabolic process"/>
    <property type="evidence" value="ECO:0007669"/>
    <property type="project" value="InterPro"/>
</dbReference>
<keyword evidence="4" id="KW-0378">Hydrolase</keyword>
<reference evidence="9 10" key="1">
    <citation type="journal article" date="2018" name="Gigascience">
        <title>Genomes of trombidid mites reveal novel predicted allergens and laterally-transferred genes associated with secondary metabolism.</title>
        <authorList>
            <person name="Dong X."/>
            <person name="Chaisiri K."/>
            <person name="Xia D."/>
            <person name="Armstrong S.D."/>
            <person name="Fang Y."/>
            <person name="Donnelly M.J."/>
            <person name="Kadowaki T."/>
            <person name="McGarry J.W."/>
            <person name="Darby A.C."/>
            <person name="Makepeace B.L."/>
        </authorList>
    </citation>
    <scope>NUCLEOTIDE SEQUENCE [LARGE SCALE GENOMIC DNA]</scope>
    <source>
        <strain evidence="9">UoL-WK</strain>
    </source>
</reference>
<dbReference type="CDD" id="cd00737">
    <property type="entry name" value="lyz_endolysin_autolysin"/>
    <property type="match status" value="1"/>
</dbReference>
<keyword evidence="2" id="KW-0929">Antimicrobial</keyword>
<organism evidence="9 10">
    <name type="scientific">Dinothrombium tinctorium</name>
    <dbReference type="NCBI Taxonomy" id="1965070"/>
    <lineage>
        <taxon>Eukaryota</taxon>
        <taxon>Metazoa</taxon>
        <taxon>Ecdysozoa</taxon>
        <taxon>Arthropoda</taxon>
        <taxon>Chelicerata</taxon>
        <taxon>Arachnida</taxon>
        <taxon>Acari</taxon>
        <taxon>Acariformes</taxon>
        <taxon>Trombidiformes</taxon>
        <taxon>Prostigmata</taxon>
        <taxon>Anystina</taxon>
        <taxon>Parasitengona</taxon>
        <taxon>Trombidioidea</taxon>
        <taxon>Trombidiidae</taxon>
        <taxon>Dinothrombium</taxon>
    </lineage>
</organism>
<proteinExistence type="inferred from homology"/>
<dbReference type="EMBL" id="NCKU01000097">
    <property type="protein sequence ID" value="RWS17295.1"/>
    <property type="molecule type" value="Genomic_DNA"/>
</dbReference>
<dbReference type="GO" id="GO:0031640">
    <property type="term" value="P:killing of cells of another organism"/>
    <property type="evidence" value="ECO:0007669"/>
    <property type="project" value="UniProtKB-KW"/>
</dbReference>
<evidence type="ECO:0000313" key="8">
    <source>
        <dbReference type="EMBL" id="RWS17295.1"/>
    </source>
</evidence>
<dbReference type="InterPro" id="IPR023347">
    <property type="entry name" value="Lysozyme_dom_sf"/>
</dbReference>
<evidence type="ECO:0000256" key="5">
    <source>
        <dbReference type="ARBA" id="ARBA00023200"/>
    </source>
</evidence>
<evidence type="ECO:0000256" key="6">
    <source>
        <dbReference type="ARBA" id="ARBA00023295"/>
    </source>
</evidence>
<dbReference type="Proteomes" id="UP000285301">
    <property type="component" value="Unassembled WGS sequence"/>
</dbReference>
<gene>
    <name evidence="9" type="ORF">B4U79_00272</name>
    <name evidence="8" type="ORF">B4U79_02343</name>
    <name evidence="7" type="ORF">B4U79_12443</name>
</gene>
<evidence type="ECO:0000256" key="3">
    <source>
        <dbReference type="ARBA" id="ARBA00022638"/>
    </source>
</evidence>
<comment type="catalytic activity">
    <reaction evidence="1">
        <text>Hydrolysis of (1-&gt;4)-beta-linkages between N-acetylmuramic acid and N-acetyl-D-glucosamine residues in a peptidoglycan and between N-acetyl-D-glucosamine residues in chitodextrins.</text>
        <dbReference type="EC" id="3.2.1.17"/>
    </reaction>
</comment>
<dbReference type="InterPro" id="IPR033907">
    <property type="entry name" value="Endolysin_autolysin"/>
</dbReference>
<evidence type="ECO:0000313" key="9">
    <source>
        <dbReference type="EMBL" id="RWS17315.1"/>
    </source>
</evidence>
<name>A0A3S3SML5_9ACAR</name>
<comment type="caution">
    <text evidence="9">The sequence shown here is derived from an EMBL/GenBank/DDBJ whole genome shotgun (WGS) entry which is preliminary data.</text>
</comment>
<dbReference type="STRING" id="1965070.A0A3S3SML5"/>
<dbReference type="InterPro" id="IPR002196">
    <property type="entry name" value="Glyco_hydro_24"/>
</dbReference>
<dbReference type="InterPro" id="IPR023346">
    <property type="entry name" value="Lysozyme-like_dom_sf"/>
</dbReference>